<feature type="compositionally biased region" description="Basic and acidic residues" evidence="1">
    <location>
        <begin position="63"/>
        <end position="73"/>
    </location>
</feature>
<dbReference type="RefSeq" id="WP_139118461.1">
    <property type="nucleotide sequence ID" value="NZ_JAVSGH010000047.1"/>
</dbReference>
<dbReference type="EMBL" id="JAVSGH010000047">
    <property type="protein sequence ID" value="MDT3728241.1"/>
    <property type="molecule type" value="Genomic_DNA"/>
</dbReference>
<feature type="region of interest" description="Disordered" evidence="1">
    <location>
        <begin position="63"/>
        <end position="122"/>
    </location>
</feature>
<sequence>MPSADEILQRMRELQERREAAAKPLVDILAKRSRLLEQLAELDEPYGKAYVDAEAAGWTAEDLAKLGADEPVKRPRKRSRSAGKRTGGQSSETADAGSSPARGIPAQDSSATADEVTSAVSV</sequence>
<dbReference type="Proteomes" id="UP001181313">
    <property type="component" value="Unassembled WGS sequence"/>
</dbReference>
<name>A0ABU3I5L5_9ACTN</name>
<comment type="caution">
    <text evidence="2">The sequence shown here is derived from an EMBL/GenBank/DDBJ whole genome shotgun (WGS) entry which is preliminary data.</text>
</comment>
<keyword evidence="3" id="KW-1185">Reference proteome</keyword>
<proteinExistence type="predicted"/>
<evidence type="ECO:0000313" key="2">
    <source>
        <dbReference type="EMBL" id="MDT3728241.1"/>
    </source>
</evidence>
<organism evidence="2 3">
    <name type="scientific">Streptomyces althioticus subsp. attaecolombicae</name>
    <dbReference type="NCBI Taxonomy" id="3075534"/>
    <lineage>
        <taxon>Bacteria</taxon>
        <taxon>Bacillati</taxon>
        <taxon>Actinomycetota</taxon>
        <taxon>Actinomycetes</taxon>
        <taxon>Kitasatosporales</taxon>
        <taxon>Streptomycetaceae</taxon>
        <taxon>Streptomyces</taxon>
        <taxon>Streptomyces althioticus group</taxon>
    </lineage>
</organism>
<evidence type="ECO:0000256" key="1">
    <source>
        <dbReference type="SAM" id="MobiDB-lite"/>
    </source>
</evidence>
<protein>
    <submittedName>
        <fullName evidence="2">Uncharacterized protein</fullName>
    </submittedName>
</protein>
<accession>A0ABU3I5L5</accession>
<gene>
    <name evidence="2" type="ORF">ROS62_26520</name>
</gene>
<reference evidence="2" key="1">
    <citation type="submission" date="2024-05" db="EMBL/GenBank/DDBJ databases">
        <title>30 novel species of actinomycetes from the DSMZ collection.</title>
        <authorList>
            <person name="Nouioui I."/>
        </authorList>
    </citation>
    <scope>NUCLEOTIDE SEQUENCE</scope>
    <source>
        <strain evidence="2">DSM 41972</strain>
    </source>
</reference>
<evidence type="ECO:0000313" key="3">
    <source>
        <dbReference type="Proteomes" id="UP001181313"/>
    </source>
</evidence>
<feature type="compositionally biased region" description="Basic residues" evidence="1">
    <location>
        <begin position="74"/>
        <end position="83"/>
    </location>
</feature>